<name>A0ABV9Q1A3_9BACL</name>
<feature type="transmembrane region" description="Helical" evidence="6">
    <location>
        <begin position="167"/>
        <end position="191"/>
    </location>
</feature>
<dbReference type="InterPro" id="IPR001851">
    <property type="entry name" value="ABC_transp_permease"/>
</dbReference>
<evidence type="ECO:0000256" key="3">
    <source>
        <dbReference type="ARBA" id="ARBA00022692"/>
    </source>
</evidence>
<dbReference type="EMBL" id="JBHSHC010000086">
    <property type="protein sequence ID" value="MFC4767703.1"/>
    <property type="molecule type" value="Genomic_DNA"/>
</dbReference>
<feature type="transmembrane region" description="Helical" evidence="6">
    <location>
        <begin position="241"/>
        <end position="260"/>
    </location>
</feature>
<keyword evidence="4 6" id="KW-1133">Transmembrane helix</keyword>
<feature type="transmembrane region" description="Helical" evidence="6">
    <location>
        <begin position="81"/>
        <end position="99"/>
    </location>
</feature>
<comment type="caution">
    <text evidence="7">The sequence shown here is derived from an EMBL/GenBank/DDBJ whole genome shotgun (WGS) entry which is preliminary data.</text>
</comment>
<gene>
    <name evidence="7" type="ORF">ACFO8Q_10065</name>
</gene>
<feature type="transmembrane region" description="Helical" evidence="6">
    <location>
        <begin position="203"/>
        <end position="229"/>
    </location>
</feature>
<accession>A0ABV9Q1A3</accession>
<evidence type="ECO:0000256" key="2">
    <source>
        <dbReference type="ARBA" id="ARBA00022475"/>
    </source>
</evidence>
<dbReference type="Proteomes" id="UP001596002">
    <property type="component" value="Unassembled WGS sequence"/>
</dbReference>
<proteinExistence type="predicted"/>
<feature type="transmembrane region" description="Helical" evidence="6">
    <location>
        <begin position="119"/>
        <end position="137"/>
    </location>
</feature>
<dbReference type="CDD" id="cd06581">
    <property type="entry name" value="TM_PBP1_LivM_like"/>
    <property type="match status" value="1"/>
</dbReference>
<evidence type="ECO:0000256" key="5">
    <source>
        <dbReference type="ARBA" id="ARBA00023136"/>
    </source>
</evidence>
<feature type="transmembrane region" description="Helical" evidence="6">
    <location>
        <begin position="54"/>
        <end position="74"/>
    </location>
</feature>
<organism evidence="7 8">
    <name type="scientific">Effusibacillus consociatus</name>
    <dbReference type="NCBI Taxonomy" id="1117041"/>
    <lineage>
        <taxon>Bacteria</taxon>
        <taxon>Bacillati</taxon>
        <taxon>Bacillota</taxon>
        <taxon>Bacilli</taxon>
        <taxon>Bacillales</taxon>
        <taxon>Alicyclobacillaceae</taxon>
        <taxon>Effusibacillus</taxon>
    </lineage>
</organism>
<reference evidence="8" key="1">
    <citation type="journal article" date="2019" name="Int. J. Syst. Evol. Microbiol.">
        <title>The Global Catalogue of Microorganisms (GCM) 10K type strain sequencing project: providing services to taxonomists for standard genome sequencing and annotation.</title>
        <authorList>
            <consortium name="The Broad Institute Genomics Platform"/>
            <consortium name="The Broad Institute Genome Sequencing Center for Infectious Disease"/>
            <person name="Wu L."/>
            <person name="Ma J."/>
        </authorList>
    </citation>
    <scope>NUCLEOTIDE SEQUENCE [LARGE SCALE GENOMIC DNA]</scope>
    <source>
        <strain evidence="8">WYCCWR 12678</strain>
    </source>
</reference>
<sequence length="302" mass="32510">MDQSVFIFAGINIILALSLYITISTGQLSLGHAAFMGVGAYVSSVLTVKFGYPLVAAMLFGAVAAGLLGFLIGFPALRIKGIYLAICTLGFGEIIQVVMRNTEYIGGAAGYSGMSGTTLGHVLVTAILVLLFVLYMGGTRLGWAFKAVEQDEVAAQSMGLNVTFFKICAFTISASIAGIAGGLYAHFMFFIDPHGFGFHNSLLILFFVLFGGTQTPWGAVVGALILTLIPELFRGLEEWRMWLYGLIIVIMMAIRPQGVITEQTVKKLKRILIKTAWPKGSIKLDKTRGMEDAVNVDNQSSV</sequence>
<evidence type="ECO:0000256" key="6">
    <source>
        <dbReference type="SAM" id="Phobius"/>
    </source>
</evidence>
<keyword evidence="2" id="KW-1003">Cell membrane</keyword>
<evidence type="ECO:0000313" key="8">
    <source>
        <dbReference type="Proteomes" id="UP001596002"/>
    </source>
</evidence>
<keyword evidence="5 6" id="KW-0472">Membrane</keyword>
<protein>
    <submittedName>
        <fullName evidence="7">Branched-chain amino acid ABC transporter permease</fullName>
    </submittedName>
</protein>
<comment type="subcellular location">
    <subcellularLocation>
        <location evidence="1">Cell membrane</location>
        <topology evidence="1">Multi-pass membrane protein</topology>
    </subcellularLocation>
</comment>
<evidence type="ECO:0000256" key="4">
    <source>
        <dbReference type="ARBA" id="ARBA00022989"/>
    </source>
</evidence>
<dbReference type="PANTHER" id="PTHR30482:SF10">
    <property type="entry name" value="HIGH-AFFINITY BRANCHED-CHAIN AMINO ACID TRANSPORT PROTEIN BRAE"/>
    <property type="match status" value="1"/>
</dbReference>
<evidence type="ECO:0000313" key="7">
    <source>
        <dbReference type="EMBL" id="MFC4767703.1"/>
    </source>
</evidence>
<dbReference type="InterPro" id="IPR043428">
    <property type="entry name" value="LivM-like"/>
</dbReference>
<dbReference type="RefSeq" id="WP_380025624.1">
    <property type="nucleotide sequence ID" value="NZ_JBHSHC010000086.1"/>
</dbReference>
<dbReference type="Pfam" id="PF02653">
    <property type="entry name" value="BPD_transp_2"/>
    <property type="match status" value="1"/>
</dbReference>
<keyword evidence="3 6" id="KW-0812">Transmembrane</keyword>
<feature type="transmembrane region" description="Helical" evidence="6">
    <location>
        <begin position="6"/>
        <end position="23"/>
    </location>
</feature>
<dbReference type="PANTHER" id="PTHR30482">
    <property type="entry name" value="HIGH-AFFINITY BRANCHED-CHAIN AMINO ACID TRANSPORT SYSTEM PERMEASE"/>
    <property type="match status" value="1"/>
</dbReference>
<evidence type="ECO:0000256" key="1">
    <source>
        <dbReference type="ARBA" id="ARBA00004651"/>
    </source>
</evidence>
<keyword evidence="8" id="KW-1185">Reference proteome</keyword>